<gene>
    <name evidence="1" type="ORF">PHYBOEH_009581</name>
</gene>
<accession>A0A8T1VWD8</accession>
<dbReference type="EMBL" id="JAGDFL010000608">
    <property type="protein sequence ID" value="KAG7384220.1"/>
    <property type="molecule type" value="Genomic_DNA"/>
</dbReference>
<dbReference type="Proteomes" id="UP000693981">
    <property type="component" value="Unassembled WGS sequence"/>
</dbReference>
<evidence type="ECO:0000313" key="1">
    <source>
        <dbReference type="EMBL" id="KAG7384220.1"/>
    </source>
</evidence>
<dbReference type="AlphaFoldDB" id="A0A8T1VWD8"/>
<reference evidence="1" key="1">
    <citation type="submission" date="2021-02" db="EMBL/GenBank/DDBJ databases">
        <authorList>
            <person name="Palmer J.M."/>
        </authorList>
    </citation>
    <scope>NUCLEOTIDE SEQUENCE</scope>
    <source>
        <strain evidence="1">SCRP23</strain>
    </source>
</reference>
<organism evidence="1 2">
    <name type="scientific">Phytophthora boehmeriae</name>
    <dbReference type="NCBI Taxonomy" id="109152"/>
    <lineage>
        <taxon>Eukaryota</taxon>
        <taxon>Sar</taxon>
        <taxon>Stramenopiles</taxon>
        <taxon>Oomycota</taxon>
        <taxon>Peronosporomycetes</taxon>
        <taxon>Peronosporales</taxon>
        <taxon>Peronosporaceae</taxon>
        <taxon>Phytophthora</taxon>
    </lineage>
</organism>
<name>A0A8T1VWD8_9STRA</name>
<proteinExistence type="predicted"/>
<evidence type="ECO:0000313" key="2">
    <source>
        <dbReference type="Proteomes" id="UP000693981"/>
    </source>
</evidence>
<protein>
    <submittedName>
        <fullName evidence="1">Uncharacterized protein</fullName>
    </submittedName>
</protein>
<keyword evidence="2" id="KW-1185">Reference proteome</keyword>
<comment type="caution">
    <text evidence="1">The sequence shown here is derived from an EMBL/GenBank/DDBJ whole genome shotgun (WGS) entry which is preliminary data.</text>
</comment>
<sequence>MEQVLQTAQVLPLTGTRMWRAVEECLQMPRIIRSHRNSKCRIVNNNRHPVRITMHIRTMSTEHHPQENSSSEQAVDRWAPQVTALVSSSHSSSDTPPITCFLPQRKLRTKDMVDAIVVAAVDATTVGYPIAREGANDQTAYLAKGADGNWLQCHEPTAEQINRGQTPANIGEIVCERNRMDPKSRLRDYNFPDYELSKPEMHVIVKGLNFSALARRACLGVWRDAVAKSRELPTLMAQACFAPTADATKKDN</sequence>